<dbReference type="EMBL" id="CAJMXA010004141">
    <property type="protein sequence ID" value="CAE6535642.1"/>
    <property type="molecule type" value="Genomic_DNA"/>
</dbReference>
<comment type="caution">
    <text evidence="1">The sequence shown here is derived from an EMBL/GenBank/DDBJ whole genome shotgun (WGS) entry which is preliminary data.</text>
</comment>
<proteinExistence type="predicted"/>
<evidence type="ECO:0008006" key="3">
    <source>
        <dbReference type="Google" id="ProtNLM"/>
    </source>
</evidence>
<gene>
    <name evidence="1" type="ORF">RDB_LOCUS178040</name>
</gene>
<protein>
    <recommendedName>
        <fullName evidence="3">Laminin domain protein</fullName>
    </recommendedName>
</protein>
<dbReference type="Proteomes" id="UP000663853">
    <property type="component" value="Unassembled WGS sequence"/>
</dbReference>
<reference evidence="1" key="1">
    <citation type="submission" date="2021-01" db="EMBL/GenBank/DDBJ databases">
        <authorList>
            <person name="Kaushik A."/>
        </authorList>
    </citation>
    <scope>NUCLEOTIDE SEQUENCE</scope>
    <source>
        <strain evidence="1">AG6-10EEA</strain>
    </source>
</reference>
<feature type="non-terminal residue" evidence="1">
    <location>
        <position position="1"/>
    </location>
</feature>
<name>A0A8H3DQ33_9AGAM</name>
<accession>A0A8H3DQ33</accession>
<sequence>MTTEASRNSRFSEYTYTPPILPSHLAVILDLKPIVGYPNEEDVKKIHAAIRAVNVESQVPHLHNPDLLLQLSQHLFSVQMAIYRDTYPQNPFPGDNTYTPPQLPAHIPIALEPVVGVPSNEQLKAAQDAMRVSESLASSPLFESNLNMKLSQHLFSLQFASYIQGSTLGQFTSKSGEPRRVLPTTQESPIDSPTPQNITNAPTKGNTVLGEHIPNDANEASVSHSSVAEPVNRKCCTPASITQLGEAVNTIKELMSESKGVLENMNRVMIAIQRNQVTVGEWDHHSYAHVNPVNQQGMTAV</sequence>
<dbReference type="AlphaFoldDB" id="A0A8H3DQ33"/>
<organism evidence="1 2">
    <name type="scientific">Rhizoctonia solani</name>
    <dbReference type="NCBI Taxonomy" id="456999"/>
    <lineage>
        <taxon>Eukaryota</taxon>
        <taxon>Fungi</taxon>
        <taxon>Dikarya</taxon>
        <taxon>Basidiomycota</taxon>
        <taxon>Agaricomycotina</taxon>
        <taxon>Agaricomycetes</taxon>
        <taxon>Cantharellales</taxon>
        <taxon>Ceratobasidiaceae</taxon>
        <taxon>Rhizoctonia</taxon>
    </lineage>
</organism>
<evidence type="ECO:0000313" key="1">
    <source>
        <dbReference type="EMBL" id="CAE6535642.1"/>
    </source>
</evidence>
<evidence type="ECO:0000313" key="2">
    <source>
        <dbReference type="Proteomes" id="UP000663853"/>
    </source>
</evidence>